<keyword evidence="2" id="KW-1185">Reference proteome</keyword>
<name>A0ABY9M9M1_9BURK</name>
<accession>A0ABY9M9M1</accession>
<evidence type="ECO:0000313" key="2">
    <source>
        <dbReference type="Proteomes" id="UP001234798"/>
    </source>
</evidence>
<gene>
    <name evidence="1" type="ORF">RAS12_13215</name>
</gene>
<dbReference type="RefSeq" id="WP_306950567.1">
    <property type="nucleotide sequence ID" value="NZ_CP132976.1"/>
</dbReference>
<sequence>MARYPALLEPDDGGFNVTFRDIPEAITCGDNREDALEMAAGALLTAMEFYFEDRRPVPLPSSPKDGEVLIPLPASVWAKVLLLNEMLAQRVTPAELARRLDTRPQDITRIVNLGHATKIDTIAAALRTMGKELDLSVSPT</sequence>
<proteinExistence type="predicted"/>
<organism evidence="1 2">
    <name type="scientific">Achromobacter seleniivolatilans</name>
    <dbReference type="NCBI Taxonomy" id="3047478"/>
    <lineage>
        <taxon>Bacteria</taxon>
        <taxon>Pseudomonadati</taxon>
        <taxon>Pseudomonadota</taxon>
        <taxon>Betaproteobacteria</taxon>
        <taxon>Burkholderiales</taxon>
        <taxon>Alcaligenaceae</taxon>
        <taxon>Achromobacter</taxon>
    </lineage>
</organism>
<protein>
    <submittedName>
        <fullName evidence="1">Type II toxin-antitoxin system HicB family antitoxin</fullName>
    </submittedName>
</protein>
<dbReference type="Proteomes" id="UP001234798">
    <property type="component" value="Chromosome"/>
</dbReference>
<reference evidence="1 2" key="1">
    <citation type="submission" date="2023-08" db="EMBL/GenBank/DDBJ databases">
        <title>Achromobacter seleniivolatilans sp. nov., isolated from seleniferous soil.</title>
        <authorList>
            <person name="Zhang S."/>
            <person name="Li K."/>
            <person name="Peng J."/>
            <person name="Zhao Q."/>
            <person name="Wang H."/>
            <person name="Guo Y."/>
        </authorList>
    </citation>
    <scope>NUCLEOTIDE SEQUENCE [LARGE SCALE GENOMIC DNA]</scope>
    <source>
        <strain evidence="1 2">R39</strain>
    </source>
</reference>
<dbReference type="InterPro" id="IPR035069">
    <property type="entry name" value="TTHA1013/TTHA0281-like"/>
</dbReference>
<dbReference type="EMBL" id="CP132976">
    <property type="protein sequence ID" value="WMD23284.1"/>
    <property type="molecule type" value="Genomic_DNA"/>
</dbReference>
<dbReference type="Gene3D" id="3.30.160.250">
    <property type="match status" value="1"/>
</dbReference>
<dbReference type="SUPFAM" id="SSF143100">
    <property type="entry name" value="TTHA1013/TTHA0281-like"/>
    <property type="match status" value="1"/>
</dbReference>
<evidence type="ECO:0000313" key="1">
    <source>
        <dbReference type="EMBL" id="WMD23284.1"/>
    </source>
</evidence>